<evidence type="ECO:0000313" key="3">
    <source>
        <dbReference type="EMBL" id="TLQ41774.1"/>
    </source>
</evidence>
<organism evidence="3 4">
    <name type="scientific">Ruoffia tabacinasalis</name>
    <dbReference type="NCBI Taxonomy" id="87458"/>
    <lineage>
        <taxon>Bacteria</taxon>
        <taxon>Bacillati</taxon>
        <taxon>Bacillota</taxon>
        <taxon>Bacilli</taxon>
        <taxon>Lactobacillales</taxon>
        <taxon>Aerococcaceae</taxon>
        <taxon>Ruoffia</taxon>
    </lineage>
</organism>
<keyword evidence="3" id="KW-0328">Glycosyltransferase</keyword>
<dbReference type="Gene3D" id="3.30.930.10">
    <property type="entry name" value="Bira Bifunctional Protein, Domain 2"/>
    <property type="match status" value="1"/>
</dbReference>
<dbReference type="GO" id="GO:0140096">
    <property type="term" value="F:catalytic activity, acting on a protein"/>
    <property type="evidence" value="ECO:0007669"/>
    <property type="project" value="UniProtKB-ARBA"/>
</dbReference>
<keyword evidence="5" id="KW-1185">Reference proteome</keyword>
<evidence type="ECO:0000313" key="5">
    <source>
        <dbReference type="Proteomes" id="UP000823401"/>
    </source>
</evidence>
<dbReference type="Proteomes" id="UP000306420">
    <property type="component" value="Unassembled WGS sequence"/>
</dbReference>
<dbReference type="OrthoDB" id="2387597at2"/>
<sequence>MENTSILKRISLANDYLQLIDEAGYELIDLNMVEPFKMENKNYHPDSIVFERNHQLFAMRSDWTRSILNYNNTFQLSQQKFGYFGPVLRQFNTQYQAGVELFQPSVTDIIESIELHLNFVEKISESPFTILVVNNDVLLDMYIELYDLPDQVKSYVIDKNLSAMRDMLGEDHPFYQLMILPVSQQFDRVDEQFGESEPMQIIHRLKDKLPSSQTRFVLDLSFRSSQLYYNGFYFQAFLTSNTPILSGGQYAEGAFGIGINLSTGGLL</sequence>
<evidence type="ECO:0000259" key="1">
    <source>
        <dbReference type="Pfam" id="PF13393"/>
    </source>
</evidence>
<dbReference type="InterPro" id="IPR041715">
    <property type="entry name" value="HisRS-like_core"/>
</dbReference>
<feature type="domain" description="Class II Histidinyl-tRNA synthetase (HisRS)-like catalytic core" evidence="1">
    <location>
        <begin position="11"/>
        <end position="256"/>
    </location>
</feature>
<gene>
    <name evidence="3" type="ORF">FEZ33_04210</name>
    <name evidence="2" type="ORF">HYQ42_02235</name>
</gene>
<reference evidence="3 4" key="1">
    <citation type="submission" date="2019-05" db="EMBL/GenBank/DDBJ databases">
        <title>The metagenome of a microbial culture collection derived from dairy environment covers the genomic content of the human microbiome.</title>
        <authorList>
            <person name="Roder T."/>
            <person name="Wuthrich D."/>
            <person name="Sattari Z."/>
            <person name="Von Ah U."/>
            <person name="Bar C."/>
            <person name="Ronchi F."/>
            <person name="Macpherson A.J."/>
            <person name="Ganal-Vonarburg S.C."/>
            <person name="Bruggmann R."/>
            <person name="Vergeres G."/>
        </authorList>
    </citation>
    <scope>NUCLEOTIDE SEQUENCE [LARGE SCALE GENOMIC DNA]</scope>
    <source>
        <strain evidence="3 4">FAM 24227</strain>
    </source>
</reference>
<protein>
    <submittedName>
        <fullName evidence="3">ATP phosphoribosyltransferase regulatory subunit</fullName>
    </submittedName>
</protein>
<evidence type="ECO:0000313" key="2">
    <source>
        <dbReference type="EMBL" id="MBG9977594.1"/>
    </source>
</evidence>
<keyword evidence="3" id="KW-0808">Transferase</keyword>
<dbReference type="RefSeq" id="WP_138404154.1">
    <property type="nucleotide sequence ID" value="NZ_JACCEL010000004.1"/>
</dbReference>
<dbReference type="Pfam" id="PF13393">
    <property type="entry name" value="tRNA-synt_His"/>
    <property type="match status" value="1"/>
</dbReference>
<evidence type="ECO:0000313" key="4">
    <source>
        <dbReference type="Proteomes" id="UP000306420"/>
    </source>
</evidence>
<dbReference type="EMBL" id="JACCEL010000004">
    <property type="protein sequence ID" value="MBG9977594.1"/>
    <property type="molecule type" value="Genomic_DNA"/>
</dbReference>
<dbReference type="SUPFAM" id="SSF55681">
    <property type="entry name" value="Class II aaRS and biotin synthetases"/>
    <property type="match status" value="1"/>
</dbReference>
<dbReference type="Proteomes" id="UP000823401">
    <property type="component" value="Unassembled WGS sequence"/>
</dbReference>
<proteinExistence type="predicted"/>
<dbReference type="EMBL" id="VBSP01000010">
    <property type="protein sequence ID" value="TLQ41774.1"/>
    <property type="molecule type" value="Genomic_DNA"/>
</dbReference>
<dbReference type="AlphaFoldDB" id="A0A5R9DW32"/>
<reference evidence="2 5" key="2">
    <citation type="submission" date="2020-07" db="EMBL/GenBank/DDBJ databases">
        <title>Facklamia lactis sp. nov., isolated from raw milk.</title>
        <authorList>
            <person name="Doll E.V."/>
            <person name="Huptas C."/>
            <person name="Staib L."/>
            <person name="Wenning M."/>
            <person name="Scherer S."/>
        </authorList>
    </citation>
    <scope>NUCLEOTIDE SEQUENCE [LARGE SCALE GENOMIC DNA]</scope>
    <source>
        <strain evidence="2 5">DSM 104272</strain>
    </source>
</reference>
<dbReference type="InterPro" id="IPR045864">
    <property type="entry name" value="aa-tRNA-synth_II/BPL/LPL"/>
</dbReference>
<comment type="caution">
    <text evidence="3">The sequence shown here is derived from an EMBL/GenBank/DDBJ whole genome shotgun (WGS) entry which is preliminary data.</text>
</comment>
<dbReference type="GO" id="GO:0016757">
    <property type="term" value="F:glycosyltransferase activity"/>
    <property type="evidence" value="ECO:0007669"/>
    <property type="project" value="UniProtKB-KW"/>
</dbReference>
<name>A0A5R9DW32_9LACT</name>
<accession>A0A5R9DW32</accession>